<organism evidence="4 5">
    <name type="scientific">Puccinia coronata f. sp. avenae</name>
    <dbReference type="NCBI Taxonomy" id="200324"/>
    <lineage>
        <taxon>Eukaryota</taxon>
        <taxon>Fungi</taxon>
        <taxon>Dikarya</taxon>
        <taxon>Basidiomycota</taxon>
        <taxon>Pucciniomycotina</taxon>
        <taxon>Pucciniomycetes</taxon>
        <taxon>Pucciniales</taxon>
        <taxon>Pucciniaceae</taxon>
        <taxon>Puccinia</taxon>
    </lineage>
</organism>
<evidence type="ECO:0000313" key="4">
    <source>
        <dbReference type="EMBL" id="PLW44446.1"/>
    </source>
</evidence>
<evidence type="ECO:0000256" key="1">
    <source>
        <dbReference type="SAM" id="MobiDB-lite"/>
    </source>
</evidence>
<feature type="compositionally biased region" description="Low complexity" evidence="1">
    <location>
        <begin position="67"/>
        <end position="76"/>
    </location>
</feature>
<feature type="region of interest" description="Disordered" evidence="1">
    <location>
        <begin position="43"/>
        <end position="95"/>
    </location>
</feature>
<feature type="region of interest" description="Disordered" evidence="1">
    <location>
        <begin position="158"/>
        <end position="180"/>
    </location>
</feature>
<keyword evidence="5" id="KW-1185">Reference proteome</keyword>
<evidence type="ECO:0000256" key="2">
    <source>
        <dbReference type="SAM" id="SignalP"/>
    </source>
</evidence>
<feature type="signal peptide" evidence="2">
    <location>
        <begin position="1"/>
        <end position="21"/>
    </location>
</feature>
<protein>
    <submittedName>
        <fullName evidence="4">Uncharacterized protein</fullName>
    </submittedName>
</protein>
<keyword evidence="2" id="KW-0732">Signal</keyword>
<dbReference type="AlphaFoldDB" id="A0A2N5V3E5"/>
<reference evidence="4 5" key="1">
    <citation type="submission" date="2017-11" db="EMBL/GenBank/DDBJ databases">
        <title>De novo assembly and phasing of dikaryotic genomes from two isolates of Puccinia coronata f. sp. avenae, the causal agent of oat crown rust.</title>
        <authorList>
            <person name="Miller M.E."/>
            <person name="Zhang Y."/>
            <person name="Omidvar V."/>
            <person name="Sperschneider J."/>
            <person name="Schwessinger B."/>
            <person name="Raley C."/>
            <person name="Palmer J.M."/>
            <person name="Garnica D."/>
            <person name="Upadhyaya N."/>
            <person name="Rathjen J."/>
            <person name="Taylor J.M."/>
            <person name="Park R.F."/>
            <person name="Dodds P.N."/>
            <person name="Hirsch C.D."/>
            <person name="Kianian S.F."/>
            <person name="Figueroa M."/>
        </authorList>
    </citation>
    <scope>NUCLEOTIDE SEQUENCE [LARGE SCALE GENOMIC DNA]</scope>
    <source>
        <strain evidence="4">12NC29</strain>
    </source>
</reference>
<evidence type="ECO:0000313" key="5">
    <source>
        <dbReference type="Proteomes" id="UP000235388"/>
    </source>
</evidence>
<sequence length="248" mass="25663">MLMSIPFTTCVILVSCGAIMAAPGQLQNSVSTLFKRQTTLTANQNGGMKSMGSSGAGANTQQRLTTSNNNGSPSSNMEMSDLEKEAKEASEEKKPGLNTIASAIKELYFHDKYGSQKHDTPALVKLVGQVAAANSKTCDPDVVAKAIVALYEPYNNNSQGGTGKGTTSGTATTISNKSATEDATSSLNSLAHSFHETWEKQITAPTAKVDNAQLLPAVCQAIAASSASGDPAVVAKAVEAAYAKLATN</sequence>
<gene>
    <name evidence="4" type="ORF">PCANC_06210</name>
    <name evidence="3" type="ORF">PCANC_17967</name>
</gene>
<feature type="compositionally biased region" description="Basic and acidic residues" evidence="1">
    <location>
        <begin position="81"/>
        <end position="95"/>
    </location>
</feature>
<dbReference type="Proteomes" id="UP000235388">
    <property type="component" value="Unassembled WGS sequence"/>
</dbReference>
<comment type="caution">
    <text evidence="4">The sequence shown here is derived from an EMBL/GenBank/DDBJ whole genome shotgun (WGS) entry which is preliminary data.</text>
</comment>
<name>A0A2N5V3E5_9BASI</name>
<feature type="compositionally biased region" description="Low complexity" evidence="1">
    <location>
        <begin position="46"/>
        <end position="58"/>
    </location>
</feature>
<dbReference type="EMBL" id="PGCJ01000137">
    <property type="protein sequence ID" value="PLW44446.1"/>
    <property type="molecule type" value="Genomic_DNA"/>
</dbReference>
<dbReference type="EMBL" id="PGCJ01000952">
    <property type="protein sequence ID" value="PLW13353.1"/>
    <property type="molecule type" value="Genomic_DNA"/>
</dbReference>
<accession>A0A2N5V3E5</accession>
<proteinExistence type="predicted"/>
<evidence type="ECO:0000313" key="3">
    <source>
        <dbReference type="EMBL" id="PLW13353.1"/>
    </source>
</evidence>
<feature type="chain" id="PRO_5015084000" evidence="2">
    <location>
        <begin position="22"/>
        <end position="248"/>
    </location>
</feature>
<dbReference type="OrthoDB" id="2506504at2759"/>